<evidence type="ECO:0000313" key="2">
    <source>
        <dbReference type="Proteomes" id="UP000537141"/>
    </source>
</evidence>
<evidence type="ECO:0000313" key="1">
    <source>
        <dbReference type="EMBL" id="MBB6544804.1"/>
    </source>
</evidence>
<protein>
    <submittedName>
        <fullName evidence="1">Uncharacterized protein</fullName>
    </submittedName>
</protein>
<name>A0A7X0NJX7_9GAMM</name>
<dbReference type="RefSeq" id="WP_184426240.1">
    <property type="nucleotide sequence ID" value="NZ_BAABLB010000034.1"/>
</dbReference>
<comment type="caution">
    <text evidence="1">The sequence shown here is derived from an EMBL/GenBank/DDBJ whole genome shotgun (WGS) entry which is preliminary data.</text>
</comment>
<dbReference type="Proteomes" id="UP000537141">
    <property type="component" value="Unassembled WGS sequence"/>
</dbReference>
<keyword evidence="2" id="KW-1185">Reference proteome</keyword>
<dbReference type="AlphaFoldDB" id="A0A7X0NJX7"/>
<organism evidence="1 2">
    <name type="scientific">Thalassotalea piscium</name>
    <dbReference type="NCBI Taxonomy" id="1230533"/>
    <lineage>
        <taxon>Bacteria</taxon>
        <taxon>Pseudomonadati</taxon>
        <taxon>Pseudomonadota</taxon>
        <taxon>Gammaproteobacteria</taxon>
        <taxon>Alteromonadales</taxon>
        <taxon>Colwelliaceae</taxon>
        <taxon>Thalassotalea</taxon>
    </lineage>
</organism>
<sequence length="82" mass="9216">MRLTKKNFTTPAVTIGTMHYFPSADDINNIVDEKVSMAVSYYSQSRRKWLSDTAYLAVVQAKDIINYARKRGVLIGQSSVAL</sequence>
<reference evidence="1 2" key="1">
    <citation type="submission" date="2020-08" db="EMBL/GenBank/DDBJ databases">
        <title>Genomic Encyclopedia of Type Strains, Phase IV (KMG-IV): sequencing the most valuable type-strain genomes for metagenomic binning, comparative biology and taxonomic classification.</title>
        <authorList>
            <person name="Goeker M."/>
        </authorList>
    </citation>
    <scope>NUCLEOTIDE SEQUENCE [LARGE SCALE GENOMIC DNA]</scope>
    <source>
        <strain evidence="1 2">DSM 26287</strain>
    </source>
</reference>
<gene>
    <name evidence="1" type="ORF">HNQ55_003337</name>
</gene>
<proteinExistence type="predicted"/>
<accession>A0A7X0NJX7</accession>
<dbReference type="EMBL" id="JACHHU010000036">
    <property type="protein sequence ID" value="MBB6544804.1"/>
    <property type="molecule type" value="Genomic_DNA"/>
</dbReference>